<keyword evidence="1" id="KW-1133">Transmembrane helix</keyword>
<proteinExistence type="predicted"/>
<comment type="caution">
    <text evidence="2">The sequence shown here is derived from an EMBL/GenBank/DDBJ whole genome shotgun (WGS) entry which is preliminary data.</text>
</comment>
<dbReference type="AlphaFoldDB" id="A0A8J6QMG3"/>
<sequence>MALKLSKRGWNNVLIFAILLFIIVINFSQKRFLETEEASPILAPSAQVLSIQTAARQIDRLGPSWRTSDDSWDAAAIDSWLTLWFEPYPVTDANPNIALDKMIRLQLLAQQEPIIFILDEPLLRIQPANGDWAWQLNQQQFDDFAQVLIEP</sequence>
<feature type="transmembrane region" description="Helical" evidence="1">
    <location>
        <begin position="12"/>
        <end position="29"/>
    </location>
</feature>
<evidence type="ECO:0000313" key="2">
    <source>
        <dbReference type="EMBL" id="MBD1391152.1"/>
    </source>
</evidence>
<organism evidence="2 3">
    <name type="scientific">Neiella litorisoli</name>
    <dbReference type="NCBI Taxonomy" id="2771431"/>
    <lineage>
        <taxon>Bacteria</taxon>
        <taxon>Pseudomonadati</taxon>
        <taxon>Pseudomonadota</taxon>
        <taxon>Gammaproteobacteria</taxon>
        <taxon>Alteromonadales</taxon>
        <taxon>Echinimonadaceae</taxon>
        <taxon>Neiella</taxon>
    </lineage>
</organism>
<dbReference type="RefSeq" id="WP_191146206.1">
    <property type="nucleotide sequence ID" value="NZ_JACXAF010000028.1"/>
</dbReference>
<protein>
    <submittedName>
        <fullName evidence="2">Uncharacterized protein</fullName>
    </submittedName>
</protein>
<keyword evidence="3" id="KW-1185">Reference proteome</keyword>
<keyword evidence="1" id="KW-0472">Membrane</keyword>
<reference evidence="2" key="1">
    <citation type="submission" date="2020-09" db="EMBL/GenBank/DDBJ databases">
        <title>A novel bacterium of genus Neiella, isolated from South China Sea.</title>
        <authorList>
            <person name="Huang H."/>
            <person name="Mo K."/>
            <person name="Hu Y."/>
        </authorList>
    </citation>
    <scope>NUCLEOTIDE SEQUENCE</scope>
    <source>
        <strain evidence="2">HB171785</strain>
    </source>
</reference>
<accession>A0A8J6QMG3</accession>
<dbReference type="EMBL" id="JACXAF010000028">
    <property type="protein sequence ID" value="MBD1391152.1"/>
    <property type="molecule type" value="Genomic_DNA"/>
</dbReference>
<evidence type="ECO:0000256" key="1">
    <source>
        <dbReference type="SAM" id="Phobius"/>
    </source>
</evidence>
<gene>
    <name evidence="2" type="ORF">IC617_17115</name>
</gene>
<name>A0A8J6QMG3_9GAMM</name>
<dbReference type="Proteomes" id="UP000638014">
    <property type="component" value="Unassembled WGS sequence"/>
</dbReference>
<evidence type="ECO:0000313" key="3">
    <source>
        <dbReference type="Proteomes" id="UP000638014"/>
    </source>
</evidence>
<keyword evidence="1" id="KW-0812">Transmembrane</keyword>